<dbReference type="EMBL" id="WSZK01000008">
    <property type="protein sequence ID" value="MWG33597.1"/>
    <property type="molecule type" value="Genomic_DNA"/>
</dbReference>
<dbReference type="OrthoDB" id="313160at2157"/>
<keyword evidence="3" id="KW-1185">Reference proteome</keyword>
<proteinExistence type="predicted"/>
<organism evidence="2 3">
    <name type="scientific">Halomarina oriensis</name>
    <dbReference type="NCBI Taxonomy" id="671145"/>
    <lineage>
        <taxon>Archaea</taxon>
        <taxon>Methanobacteriati</taxon>
        <taxon>Methanobacteriota</taxon>
        <taxon>Stenosarchaea group</taxon>
        <taxon>Halobacteria</taxon>
        <taxon>Halobacteriales</taxon>
        <taxon>Natronomonadaceae</taxon>
        <taxon>Halomarina</taxon>
    </lineage>
</organism>
<evidence type="ECO:0000313" key="3">
    <source>
        <dbReference type="Proteomes" id="UP000451471"/>
    </source>
</evidence>
<gene>
    <name evidence="2" type="ORF">GQS65_03665</name>
</gene>
<dbReference type="AlphaFoldDB" id="A0A6B0GI89"/>
<accession>A0A6B0GI89</accession>
<keyword evidence="1" id="KW-0812">Transmembrane</keyword>
<dbReference type="Proteomes" id="UP000451471">
    <property type="component" value="Unassembled WGS sequence"/>
</dbReference>
<dbReference type="RefSeq" id="WP_158203320.1">
    <property type="nucleotide sequence ID" value="NZ_WSZK01000008.1"/>
</dbReference>
<protein>
    <submittedName>
        <fullName evidence="2">Uncharacterized protein</fullName>
    </submittedName>
</protein>
<keyword evidence="1" id="KW-0472">Membrane</keyword>
<evidence type="ECO:0000256" key="1">
    <source>
        <dbReference type="SAM" id="Phobius"/>
    </source>
</evidence>
<comment type="caution">
    <text evidence="2">The sequence shown here is derived from an EMBL/GenBank/DDBJ whole genome shotgun (WGS) entry which is preliminary data.</text>
</comment>
<keyword evidence="1" id="KW-1133">Transmembrane helix</keyword>
<evidence type="ECO:0000313" key="2">
    <source>
        <dbReference type="EMBL" id="MWG33597.1"/>
    </source>
</evidence>
<reference evidence="2 3" key="1">
    <citation type="submission" date="2019-12" db="EMBL/GenBank/DDBJ databases">
        <title>Halocatena pleomorpha gen. nov. sp. nov., an extremely halophilic archaeon of family Halobacteriaceae isolated from saltpan soil.</title>
        <authorList>
            <person name="Pal Y."/>
            <person name="Verma A."/>
            <person name="Krishnamurthi S."/>
            <person name="Kumar P."/>
        </authorList>
    </citation>
    <scope>NUCLEOTIDE SEQUENCE [LARGE SCALE GENOMIC DNA]</scope>
    <source>
        <strain evidence="2 3">JCM 16495</strain>
    </source>
</reference>
<sequence>MARSQFLPTRILLLSLLLVVLPTYGLYEGTESGVSFATTSLILGAVLFVWKWRWWWTPIREYVRTDGNATHTKEHD</sequence>
<name>A0A6B0GI89_9EURY</name>
<feature type="transmembrane region" description="Helical" evidence="1">
    <location>
        <begin position="35"/>
        <end position="54"/>
    </location>
</feature>